<dbReference type="EMBL" id="JAHRIN010042497">
    <property type="protein sequence ID" value="MEQ2206059.1"/>
    <property type="molecule type" value="Genomic_DNA"/>
</dbReference>
<organism evidence="1 2">
    <name type="scientific">Xenoophorus captivus</name>
    <dbReference type="NCBI Taxonomy" id="1517983"/>
    <lineage>
        <taxon>Eukaryota</taxon>
        <taxon>Metazoa</taxon>
        <taxon>Chordata</taxon>
        <taxon>Craniata</taxon>
        <taxon>Vertebrata</taxon>
        <taxon>Euteleostomi</taxon>
        <taxon>Actinopterygii</taxon>
        <taxon>Neopterygii</taxon>
        <taxon>Teleostei</taxon>
        <taxon>Neoteleostei</taxon>
        <taxon>Acanthomorphata</taxon>
        <taxon>Ovalentaria</taxon>
        <taxon>Atherinomorphae</taxon>
        <taxon>Cyprinodontiformes</taxon>
        <taxon>Goodeidae</taxon>
        <taxon>Xenoophorus</taxon>
    </lineage>
</organism>
<comment type="caution">
    <text evidence="1">The sequence shown here is derived from an EMBL/GenBank/DDBJ whole genome shotgun (WGS) entry which is preliminary data.</text>
</comment>
<gene>
    <name evidence="1" type="ORF">XENOCAPTIV_022061</name>
</gene>
<name>A0ABV0RD25_9TELE</name>
<reference evidence="1 2" key="1">
    <citation type="submission" date="2021-06" db="EMBL/GenBank/DDBJ databases">
        <authorList>
            <person name="Palmer J.M."/>
        </authorList>
    </citation>
    <scope>NUCLEOTIDE SEQUENCE [LARGE SCALE GENOMIC DNA]</scope>
    <source>
        <strain evidence="1 2">XC_2019</strain>
        <tissue evidence="1">Muscle</tissue>
    </source>
</reference>
<proteinExistence type="predicted"/>
<dbReference type="Proteomes" id="UP001434883">
    <property type="component" value="Unassembled WGS sequence"/>
</dbReference>
<sequence length="102" mass="12024">MCFITYDHVIKHIFHCTNVSPPFPDFIVLSSCFTSYLPDRKAINDKSGMFACNLLLMLISKHGRRHELRITKFHKRLLCRMHLCFLSLQPSMELNLHDTKFL</sequence>
<evidence type="ECO:0000313" key="2">
    <source>
        <dbReference type="Proteomes" id="UP001434883"/>
    </source>
</evidence>
<accession>A0ABV0RD25</accession>
<keyword evidence="2" id="KW-1185">Reference proteome</keyword>
<protein>
    <submittedName>
        <fullName evidence="1">Uncharacterized protein</fullName>
    </submittedName>
</protein>
<evidence type="ECO:0000313" key="1">
    <source>
        <dbReference type="EMBL" id="MEQ2206059.1"/>
    </source>
</evidence>